<dbReference type="EMBL" id="SEWG01000005">
    <property type="protein sequence ID" value="RYU89373.1"/>
    <property type="molecule type" value="Genomic_DNA"/>
</dbReference>
<name>A0A4Q5LJ58_9SPHI</name>
<evidence type="ECO:0008006" key="4">
    <source>
        <dbReference type="Google" id="ProtNLM"/>
    </source>
</evidence>
<reference evidence="2 3" key="1">
    <citation type="submission" date="2019-02" db="EMBL/GenBank/DDBJ databases">
        <title>Bacterial novel species Mucilaginibacter sp. 17JY9-4 isolated from soil.</title>
        <authorList>
            <person name="Jung H.-Y."/>
        </authorList>
    </citation>
    <scope>NUCLEOTIDE SEQUENCE [LARGE SCALE GENOMIC DNA]</scope>
    <source>
        <strain evidence="2 3">17JY9-4</strain>
    </source>
</reference>
<keyword evidence="3" id="KW-1185">Reference proteome</keyword>
<feature type="signal peptide" evidence="1">
    <location>
        <begin position="1"/>
        <end position="23"/>
    </location>
</feature>
<comment type="caution">
    <text evidence="2">The sequence shown here is derived from an EMBL/GenBank/DDBJ whole genome shotgun (WGS) entry which is preliminary data.</text>
</comment>
<feature type="chain" id="PRO_5020418219" description="Outer membrane protein beta-barrel domain-containing protein" evidence="1">
    <location>
        <begin position="24"/>
        <end position="217"/>
    </location>
</feature>
<gene>
    <name evidence="2" type="ORF">EWM62_13670</name>
</gene>
<accession>A0A4Q5LJ58</accession>
<protein>
    <recommendedName>
        <fullName evidence="4">Outer membrane protein beta-barrel domain-containing protein</fullName>
    </recommendedName>
</protein>
<dbReference type="OrthoDB" id="795197at2"/>
<organism evidence="2 3">
    <name type="scientific">Mucilaginibacter terrigena</name>
    <dbReference type="NCBI Taxonomy" id="2492395"/>
    <lineage>
        <taxon>Bacteria</taxon>
        <taxon>Pseudomonadati</taxon>
        <taxon>Bacteroidota</taxon>
        <taxon>Sphingobacteriia</taxon>
        <taxon>Sphingobacteriales</taxon>
        <taxon>Sphingobacteriaceae</taxon>
        <taxon>Mucilaginibacter</taxon>
    </lineage>
</organism>
<dbReference type="Proteomes" id="UP000293331">
    <property type="component" value="Unassembled WGS sequence"/>
</dbReference>
<dbReference type="AlphaFoldDB" id="A0A4Q5LJ58"/>
<dbReference type="RefSeq" id="WP_129877231.1">
    <property type="nucleotide sequence ID" value="NZ_SEWG01000005.1"/>
</dbReference>
<proteinExistence type="predicted"/>
<sequence length="217" mass="22707">MKNLNFSKLLFIPLLCAGISASAQSSLVSNHYVAVTANTQAIGPAITVPPAENSLPGQKGYFKNVAAADGSASGFAIGLEPEALLPLGNFKNSVSAGAGINLKALYHLSDAGAVTGTVGYNYFLPKEDVDFKYAGIPVKIGYLAKLGDMFFIEPQVGLYSLRISDDDGNSASDTNLLLAAKIGLNIGEKSHLGFGYNYIKVTGGSYAFAGVSYLFTF</sequence>
<evidence type="ECO:0000313" key="2">
    <source>
        <dbReference type="EMBL" id="RYU89373.1"/>
    </source>
</evidence>
<keyword evidence="1" id="KW-0732">Signal</keyword>
<evidence type="ECO:0000313" key="3">
    <source>
        <dbReference type="Proteomes" id="UP000293331"/>
    </source>
</evidence>
<dbReference type="Gene3D" id="2.40.160.20">
    <property type="match status" value="1"/>
</dbReference>
<evidence type="ECO:0000256" key="1">
    <source>
        <dbReference type="SAM" id="SignalP"/>
    </source>
</evidence>